<dbReference type="GO" id="GO:0036228">
    <property type="term" value="P:protein localization to nuclear inner membrane"/>
    <property type="evidence" value="ECO:0007669"/>
    <property type="project" value="TreeGrafter"/>
</dbReference>
<dbReference type="EMBL" id="QGML01000632">
    <property type="protein sequence ID" value="TVY91159.1"/>
    <property type="molecule type" value="Genomic_DNA"/>
</dbReference>
<dbReference type="InterPro" id="IPR024864">
    <property type="entry name" value="Nup54/Nup57/Nup44"/>
</dbReference>
<feature type="region of interest" description="Disordered" evidence="6">
    <location>
        <begin position="441"/>
        <end position="461"/>
    </location>
</feature>
<evidence type="ECO:0000256" key="2">
    <source>
        <dbReference type="ARBA" id="ARBA00022448"/>
    </source>
</evidence>
<evidence type="ECO:0000259" key="7">
    <source>
        <dbReference type="Pfam" id="PF13874"/>
    </source>
</evidence>
<dbReference type="PANTHER" id="PTHR13000:SF0">
    <property type="entry name" value="NUCLEOPORIN P54"/>
    <property type="match status" value="1"/>
</dbReference>
<keyword evidence="5" id="KW-0175">Coiled coil</keyword>
<gene>
    <name evidence="8" type="primary">NUP57</name>
    <name evidence="8" type="ORF">LAWI1_G002330</name>
</gene>
<comment type="caution">
    <text evidence="8">The sequence shown here is derived from an EMBL/GenBank/DDBJ whole genome shotgun (WGS) entry which is preliminary data.</text>
</comment>
<evidence type="ECO:0000256" key="4">
    <source>
        <dbReference type="ARBA" id="ARBA00023242"/>
    </source>
</evidence>
<dbReference type="GO" id="GO:0006607">
    <property type="term" value="P:NLS-bearing protein import into nucleus"/>
    <property type="evidence" value="ECO:0007669"/>
    <property type="project" value="TreeGrafter"/>
</dbReference>
<dbReference type="GO" id="GO:0044613">
    <property type="term" value="C:nuclear pore central transport channel"/>
    <property type="evidence" value="ECO:0007669"/>
    <property type="project" value="TreeGrafter"/>
</dbReference>
<feature type="compositionally biased region" description="Basic and acidic residues" evidence="6">
    <location>
        <begin position="445"/>
        <end position="461"/>
    </location>
</feature>
<feature type="compositionally biased region" description="Gly residues" evidence="6">
    <location>
        <begin position="98"/>
        <end position="107"/>
    </location>
</feature>
<organism evidence="8 9">
    <name type="scientific">Lachnellula willkommii</name>
    <dbReference type="NCBI Taxonomy" id="215461"/>
    <lineage>
        <taxon>Eukaryota</taxon>
        <taxon>Fungi</taxon>
        <taxon>Dikarya</taxon>
        <taxon>Ascomycota</taxon>
        <taxon>Pezizomycotina</taxon>
        <taxon>Leotiomycetes</taxon>
        <taxon>Helotiales</taxon>
        <taxon>Lachnaceae</taxon>
        <taxon>Lachnellula</taxon>
    </lineage>
</organism>
<comment type="subcellular location">
    <subcellularLocation>
        <location evidence="1">Nucleus</location>
        <location evidence="1">Nuclear pore complex</location>
    </subcellularLocation>
</comment>
<evidence type="ECO:0000256" key="5">
    <source>
        <dbReference type="SAM" id="Coils"/>
    </source>
</evidence>
<feature type="compositionally biased region" description="Low complexity" evidence="6">
    <location>
        <begin position="29"/>
        <end position="57"/>
    </location>
</feature>
<evidence type="ECO:0000256" key="1">
    <source>
        <dbReference type="ARBA" id="ARBA00004567"/>
    </source>
</evidence>
<protein>
    <submittedName>
        <fullName evidence="8">Nucleoporin</fullName>
    </submittedName>
</protein>
<dbReference type="Proteomes" id="UP000315522">
    <property type="component" value="Unassembled WGS sequence"/>
</dbReference>
<accession>A0A559MDV8</accession>
<dbReference type="GO" id="GO:0017056">
    <property type="term" value="F:structural constituent of nuclear pore"/>
    <property type="evidence" value="ECO:0007669"/>
    <property type="project" value="TreeGrafter"/>
</dbReference>
<proteinExistence type="predicted"/>
<dbReference type="Pfam" id="PF13874">
    <property type="entry name" value="Nup54"/>
    <property type="match status" value="1"/>
</dbReference>
<keyword evidence="3" id="KW-0906">Nuclear pore complex</keyword>
<keyword evidence="3" id="KW-0509">mRNA transport</keyword>
<dbReference type="Gene3D" id="1.20.5.3600">
    <property type="match status" value="1"/>
</dbReference>
<dbReference type="InterPro" id="IPR025574">
    <property type="entry name" value="Nucleoporin_FG_rpt"/>
</dbReference>
<evidence type="ECO:0000313" key="9">
    <source>
        <dbReference type="Proteomes" id="UP000315522"/>
    </source>
</evidence>
<keyword evidence="3" id="KW-0653">Protein transport</keyword>
<dbReference type="Gene3D" id="1.20.5.490">
    <property type="entry name" value="Single helix bin"/>
    <property type="match status" value="1"/>
</dbReference>
<evidence type="ECO:0000313" key="8">
    <source>
        <dbReference type="EMBL" id="TVY91159.1"/>
    </source>
</evidence>
<dbReference type="InterPro" id="IPR025712">
    <property type="entry name" value="Nup54_alpha-helical_dom"/>
</dbReference>
<feature type="region of interest" description="Disordered" evidence="6">
    <location>
        <begin position="1"/>
        <end position="200"/>
    </location>
</feature>
<feature type="coiled-coil region" evidence="5">
    <location>
        <begin position="405"/>
        <end position="439"/>
    </location>
</feature>
<dbReference type="PANTHER" id="PTHR13000">
    <property type="entry name" value="NUCLEOPORIN P54"/>
    <property type="match status" value="1"/>
</dbReference>
<sequence length="482" mass="52891">MSIFGSTTGQTGGGGLFGSSTQTGGGLFGQSTQQSQPQQTGGLFGQSTQQNQPQQTGGLFGQSAQPTQPAQTGGLFSGLNKPQPGGLFGQSTQQQPQQGGGLFGGLGQNTQQTQQQPQQPQQQQASSLFGGFGQSTQQNQQNQQQSGGLFSGLGQSQNQQQRPGIFSSSTQQQQPQLGQSQLGGSLWQPNSGVNPREKSVPEQIATVLQKWDIGNPNCVFQHYFYNKVDENMAPFYKPGPTEDPKAWDEALSKKPGPGFIPVLCVGFEQLGKRIELQQRNLAHYNARLHEINNSLSLMLSNHDTKTSIRAMEARRRHVQLKQRCLALATKVQILRNRGYALGADEEDLKTKLQALERGVTDPGLGARGEEIWARMLTVQERAKLLKAEIEKSGSEDPVGLDEGMTQQAKKILEDYQTQLDHLKKEIESIQTDYVNWVKEQGPEPLRVKKEDRKAKAEADFSEKSAFMRHKMSTTPAGYMPYS</sequence>
<evidence type="ECO:0000256" key="6">
    <source>
        <dbReference type="SAM" id="MobiDB-lite"/>
    </source>
</evidence>
<dbReference type="AlphaFoldDB" id="A0A559MDV8"/>
<feature type="compositionally biased region" description="Low complexity" evidence="6">
    <location>
        <begin position="108"/>
        <end position="188"/>
    </location>
</feature>
<feature type="compositionally biased region" description="Polar residues" evidence="6">
    <location>
        <begin position="62"/>
        <end position="71"/>
    </location>
</feature>
<reference evidence="8 9" key="1">
    <citation type="submission" date="2018-05" db="EMBL/GenBank/DDBJ databases">
        <title>Genome sequencing and assembly of the regulated plant pathogen Lachnellula willkommii and related sister species for the development of diagnostic species identification markers.</title>
        <authorList>
            <person name="Giroux E."/>
            <person name="Bilodeau G."/>
        </authorList>
    </citation>
    <scope>NUCLEOTIDE SEQUENCE [LARGE SCALE GENOMIC DNA]</scope>
    <source>
        <strain evidence="8 9">CBS 172.35</strain>
    </source>
</reference>
<keyword evidence="3" id="KW-0811">Translocation</keyword>
<feature type="domain" description="Nucleoporin Nup54 alpha-helical" evidence="7">
    <location>
        <begin position="239"/>
        <end position="375"/>
    </location>
</feature>
<dbReference type="Pfam" id="PF18570">
    <property type="entry name" value="Nup54_57_C"/>
    <property type="match status" value="1"/>
</dbReference>
<keyword evidence="9" id="KW-1185">Reference proteome</keyword>
<keyword evidence="2" id="KW-0813">Transport</keyword>
<feature type="compositionally biased region" description="Gly residues" evidence="6">
    <location>
        <begin position="10"/>
        <end position="28"/>
    </location>
</feature>
<dbReference type="Pfam" id="PF13634">
    <property type="entry name" value="Nucleoporin_FG"/>
    <property type="match status" value="2"/>
</dbReference>
<keyword evidence="4" id="KW-0539">Nucleus</keyword>
<name>A0A559MDV8_9HELO</name>
<evidence type="ECO:0000256" key="3">
    <source>
        <dbReference type="ARBA" id="ARBA00023132"/>
    </source>
</evidence>
<dbReference type="GO" id="GO:0006999">
    <property type="term" value="P:nuclear pore organization"/>
    <property type="evidence" value="ECO:0007669"/>
    <property type="project" value="TreeGrafter"/>
</dbReference>